<organism evidence="1 2">
    <name type="scientific">Muribaculum intestinale</name>
    <dbReference type="NCBI Taxonomy" id="1796646"/>
    <lineage>
        <taxon>Bacteria</taxon>
        <taxon>Pseudomonadati</taxon>
        <taxon>Bacteroidota</taxon>
        <taxon>Bacteroidia</taxon>
        <taxon>Bacteroidales</taxon>
        <taxon>Muribaculaceae</taxon>
        <taxon>Muribaculum</taxon>
    </lineage>
</organism>
<dbReference type="RefSeq" id="WP_135993739.1">
    <property type="nucleotide sequence ID" value="NZ_CBFGDC010000005.1"/>
</dbReference>
<dbReference type="EMBL" id="SRYD01000056">
    <property type="protein sequence ID" value="TGY70808.1"/>
    <property type="molecule type" value="Genomic_DNA"/>
</dbReference>
<comment type="caution">
    <text evidence="1">The sequence shown here is derived from an EMBL/GenBank/DDBJ whole genome shotgun (WGS) entry which is preliminary data.</text>
</comment>
<protein>
    <submittedName>
        <fullName evidence="1">Uncharacterized protein</fullName>
    </submittedName>
</protein>
<proteinExistence type="predicted"/>
<name>A0A4S2FP57_9BACT</name>
<sequence>MHYHRGIYSLMAIGAMFGMQGCVDHDYDLSQDIDMTMEFGGNLTLPPSSVAPYSMKKIMNLPDDGSSSIRPDGALYGLSAGDYVLVQSGSGSSTTFSVDEVVITNLSAAGANQSIPVNFTVPAGVTLPTFGILIGGNATSSGLVQKIDAIENTVHMSESGVNRDLVSLNRIGTDIRGVFNMWVGMNNSRIDAKIKRGFRVSFDPSLSLEVVSANVDCAFEGSDLVFNADATVSSLDLVIRITGMDCSRLPSGQGLVNHNFIFDGKVTTTGEIEVSGVSVPAGDVSFNINTSFSLSSAVIKSIEGVVNPTVTIDNTSFAINDIPDFLNDGSSNLDIDNPQIYLTVDNSSEVSADINVTLRSVSNEKGLLASVNVGGIRVVPGHNVICISRTGQGNRNDITGNVTSSDLTNLISTIPDYIEVADCQVAVVQQPVEFVLGRDYSFTTANEVIAPLAFGPALTFTYSDKEEGWDEDLEDYNFKRVIISAQTTNTIPLSMTPSVRAIFKDDPNGDRSRDIRVNVTGNIAAGTLSSPSQSSFTVELVSEVANLAGLDGIEYTFAADSPIVGQPLNESQALTISKLSVTIAGGIIVDLND</sequence>
<evidence type="ECO:0000313" key="2">
    <source>
        <dbReference type="Proteomes" id="UP000306630"/>
    </source>
</evidence>
<dbReference type="Proteomes" id="UP000306630">
    <property type="component" value="Unassembled WGS sequence"/>
</dbReference>
<dbReference type="PROSITE" id="PS51257">
    <property type="entry name" value="PROKAR_LIPOPROTEIN"/>
    <property type="match status" value="1"/>
</dbReference>
<gene>
    <name evidence="1" type="ORF">E5333_12185</name>
</gene>
<accession>A0A4S2FP57</accession>
<reference evidence="1 2" key="1">
    <citation type="submission" date="2019-04" db="EMBL/GenBank/DDBJ databases">
        <title>Microbes associate with the intestines of laboratory mice.</title>
        <authorList>
            <person name="Navarre W."/>
            <person name="Wong E."/>
            <person name="Huang K."/>
            <person name="Tropini C."/>
            <person name="Ng K."/>
            <person name="Yu B."/>
        </authorList>
    </citation>
    <scope>NUCLEOTIDE SEQUENCE [LARGE SCALE GENOMIC DNA]</scope>
    <source>
        <strain evidence="1 2">NM06_A21</strain>
    </source>
</reference>
<dbReference type="AlphaFoldDB" id="A0A4S2FP57"/>
<evidence type="ECO:0000313" key="1">
    <source>
        <dbReference type="EMBL" id="TGY70808.1"/>
    </source>
</evidence>